<dbReference type="RefSeq" id="WP_119988607.1">
    <property type="nucleotide sequence ID" value="NZ_CP032489.1"/>
</dbReference>
<dbReference type="Proteomes" id="UP000266118">
    <property type="component" value="Chromosome"/>
</dbReference>
<accession>A0A386HQS6</accession>
<dbReference type="AlphaFoldDB" id="A0A386HQS6"/>
<name>A0A386HQS6_9BACT</name>
<dbReference type="EMBL" id="CP032489">
    <property type="protein sequence ID" value="AYD48205.1"/>
    <property type="molecule type" value="Genomic_DNA"/>
</dbReference>
<sequence length="175" mass="19675">MTVENSYPELPVLPFERTSVSMDDVIAYLQSLTVDLSIKIAAYVMFRQESANGQSGVNNNYLGIQADSGRWADYLNSHLTGTVVKDENMTGQSRRFLAFDSFEGSIDFLIDRIKHRGLFVGGTTSFIIRMQINSPAAWAIAYWRTWVEGDANAQIPDDDRNGLLSMYKKGQTIFN</sequence>
<proteinExistence type="predicted"/>
<gene>
    <name evidence="1" type="ORF">D6B99_11715</name>
</gene>
<evidence type="ECO:0000313" key="1">
    <source>
        <dbReference type="EMBL" id="AYD48205.1"/>
    </source>
</evidence>
<dbReference type="KEGG" id="ark:D6B99_11715"/>
<organism evidence="1 2">
    <name type="scientific">Arachidicoccus soli</name>
    <dbReference type="NCBI Taxonomy" id="2341117"/>
    <lineage>
        <taxon>Bacteria</taxon>
        <taxon>Pseudomonadati</taxon>
        <taxon>Bacteroidota</taxon>
        <taxon>Chitinophagia</taxon>
        <taxon>Chitinophagales</taxon>
        <taxon>Chitinophagaceae</taxon>
        <taxon>Arachidicoccus</taxon>
    </lineage>
</organism>
<dbReference type="OrthoDB" id="669634at2"/>
<keyword evidence="2" id="KW-1185">Reference proteome</keyword>
<evidence type="ECO:0000313" key="2">
    <source>
        <dbReference type="Proteomes" id="UP000266118"/>
    </source>
</evidence>
<protein>
    <submittedName>
        <fullName evidence="1">Uncharacterized protein</fullName>
    </submittedName>
</protein>
<reference evidence="1 2" key="1">
    <citation type="submission" date="2018-09" db="EMBL/GenBank/DDBJ databases">
        <title>Arachidicoccus sp. nov., a bacterium isolated from soil.</title>
        <authorList>
            <person name="Weon H.-Y."/>
            <person name="Kwon S.-W."/>
            <person name="Lee S.A."/>
        </authorList>
    </citation>
    <scope>NUCLEOTIDE SEQUENCE [LARGE SCALE GENOMIC DNA]</scope>
    <source>
        <strain evidence="1 2">KIS59-12</strain>
    </source>
</reference>